<reference evidence="1 2" key="1">
    <citation type="journal article" date="2011" name="BMC Genomics">
        <title>Insight into cross-talk between intra-amoebal pathogens.</title>
        <authorList>
            <person name="Gimenez G."/>
            <person name="Bertelli C."/>
            <person name="Moliner C."/>
            <person name="Robert C."/>
            <person name="Raoult D."/>
            <person name="Fournier P.E."/>
            <person name="Greub G."/>
        </authorList>
    </citation>
    <scope>NUCLEOTIDE SEQUENCE [LARGE SCALE GENOMIC DNA]</scope>
    <source>
        <strain evidence="1 2">LLAP12</strain>
    </source>
</reference>
<dbReference type="AlphaFoldDB" id="G9EIQ9"/>
<dbReference type="InParanoid" id="G9EIQ9"/>
<accession>G9EIQ9</accession>
<evidence type="ECO:0000313" key="2">
    <source>
        <dbReference type="Proteomes" id="UP000002770"/>
    </source>
</evidence>
<dbReference type="EMBL" id="JH413793">
    <property type="protein sequence ID" value="EHL32827.1"/>
    <property type="molecule type" value="Genomic_DNA"/>
</dbReference>
<sequence>MGLLFKLTGQIARDTALTLASAGTAHAAYYGLSSFSGYAKNKYLLWNQPALKIKNHLENKVPSMMEEPENLSL</sequence>
<gene>
    <name evidence="1" type="ORF">LDG_5065</name>
</gene>
<name>G9EIQ9_9GAMM</name>
<organism evidence="1 2">
    <name type="scientific">Legionella drancourtii LLAP12</name>
    <dbReference type="NCBI Taxonomy" id="658187"/>
    <lineage>
        <taxon>Bacteria</taxon>
        <taxon>Pseudomonadati</taxon>
        <taxon>Pseudomonadota</taxon>
        <taxon>Gammaproteobacteria</taxon>
        <taxon>Legionellales</taxon>
        <taxon>Legionellaceae</taxon>
        <taxon>Legionella</taxon>
    </lineage>
</organism>
<protein>
    <submittedName>
        <fullName evidence="1">Uncharacterized protein</fullName>
    </submittedName>
</protein>
<evidence type="ECO:0000313" key="1">
    <source>
        <dbReference type="EMBL" id="EHL32827.1"/>
    </source>
</evidence>
<dbReference type="RefSeq" id="WP_006869056.1">
    <property type="nucleotide sequence ID" value="NZ_JH413793.1"/>
</dbReference>
<dbReference type="HOGENOM" id="CLU_2700196_0_0_6"/>
<dbReference type="Proteomes" id="UP000002770">
    <property type="component" value="Unassembled WGS sequence"/>
</dbReference>
<keyword evidence="2" id="KW-1185">Reference proteome</keyword>
<proteinExistence type="predicted"/>